<organism evidence="5 6">
    <name type="scientific">Silvimonas amylolytica</name>
    <dbReference type="NCBI Taxonomy" id="449663"/>
    <lineage>
        <taxon>Bacteria</taxon>
        <taxon>Pseudomonadati</taxon>
        <taxon>Pseudomonadota</taxon>
        <taxon>Betaproteobacteria</taxon>
        <taxon>Neisseriales</taxon>
        <taxon>Chitinibacteraceae</taxon>
        <taxon>Silvimonas</taxon>
    </lineage>
</organism>
<dbReference type="PROSITE" id="PS01124">
    <property type="entry name" value="HTH_ARAC_FAMILY_2"/>
    <property type="match status" value="1"/>
</dbReference>
<evidence type="ECO:0000313" key="6">
    <source>
        <dbReference type="Proteomes" id="UP000621859"/>
    </source>
</evidence>
<dbReference type="PANTHER" id="PTHR46796:SF14">
    <property type="entry name" value="TRANSCRIPTIONAL REGULATORY PROTEIN"/>
    <property type="match status" value="1"/>
</dbReference>
<keyword evidence="1" id="KW-0805">Transcription regulation</keyword>
<dbReference type="SMART" id="SM00342">
    <property type="entry name" value="HTH_ARAC"/>
    <property type="match status" value="1"/>
</dbReference>
<dbReference type="InterPro" id="IPR009057">
    <property type="entry name" value="Homeodomain-like_sf"/>
</dbReference>
<dbReference type="PRINTS" id="PR00032">
    <property type="entry name" value="HTHARAC"/>
</dbReference>
<dbReference type="InterPro" id="IPR018062">
    <property type="entry name" value="HTH_AraC-typ_CS"/>
</dbReference>
<dbReference type="Pfam" id="PF12833">
    <property type="entry name" value="HTH_18"/>
    <property type="match status" value="1"/>
</dbReference>
<dbReference type="EMBL" id="BMLY01000005">
    <property type="protein sequence ID" value="GGP27074.1"/>
    <property type="molecule type" value="Genomic_DNA"/>
</dbReference>
<dbReference type="InterPro" id="IPR050204">
    <property type="entry name" value="AraC_XylS_family_regulators"/>
</dbReference>
<evidence type="ECO:0000313" key="5">
    <source>
        <dbReference type="EMBL" id="GGP27074.1"/>
    </source>
</evidence>
<proteinExistence type="predicted"/>
<dbReference type="InterPro" id="IPR018060">
    <property type="entry name" value="HTH_AraC"/>
</dbReference>
<keyword evidence="3" id="KW-0804">Transcription</keyword>
<dbReference type="RefSeq" id="WP_188695290.1">
    <property type="nucleotide sequence ID" value="NZ_BMLY01000005.1"/>
</dbReference>
<evidence type="ECO:0000259" key="4">
    <source>
        <dbReference type="PROSITE" id="PS01124"/>
    </source>
</evidence>
<dbReference type="PANTHER" id="PTHR46796">
    <property type="entry name" value="HTH-TYPE TRANSCRIPTIONAL ACTIVATOR RHAS-RELATED"/>
    <property type="match status" value="1"/>
</dbReference>
<sequence length="303" mass="34061">MQSDRDYGRDFVKPFKTDSISVSQLITRGPKGARLLVSRLHRDTEGHGLAMPTPGDAVFSVMLQLREQNYRELFLDGKCVHRGTYLARSTSMVNHLELPRANLSSPFDFLMFTVPQSALNDIADESRVGRIDHLYCQPGGVLDETVWHLGQSLLPALARPHEVSSMYAESVMLGAYTYFAQTFGGMRPSRERTGLLAPWQLKRAIEAMKSQIDEDVSLKMLAEASGLSVSYFIRAFKSCTGEPPHRWMLRHRVERAKELLLGTEATLAEVAVSCGFADQSHFTRVFRNFVGVSPAAWKRTVRH</sequence>
<dbReference type="PROSITE" id="PS00041">
    <property type="entry name" value="HTH_ARAC_FAMILY_1"/>
    <property type="match status" value="1"/>
</dbReference>
<reference evidence="6" key="1">
    <citation type="journal article" date="2019" name="Int. J. Syst. Evol. Microbiol.">
        <title>The Global Catalogue of Microorganisms (GCM) 10K type strain sequencing project: providing services to taxonomists for standard genome sequencing and annotation.</title>
        <authorList>
            <consortium name="The Broad Institute Genomics Platform"/>
            <consortium name="The Broad Institute Genome Sequencing Center for Infectious Disease"/>
            <person name="Wu L."/>
            <person name="Ma J."/>
        </authorList>
    </citation>
    <scope>NUCLEOTIDE SEQUENCE [LARGE SCALE GENOMIC DNA]</scope>
    <source>
        <strain evidence="6">CGMCC 1.8860</strain>
    </source>
</reference>
<protein>
    <recommendedName>
        <fullName evidence="4">HTH araC/xylS-type domain-containing protein</fullName>
    </recommendedName>
</protein>
<keyword evidence="2" id="KW-0238">DNA-binding</keyword>
<feature type="domain" description="HTH araC/xylS-type" evidence="4">
    <location>
        <begin position="202"/>
        <end position="300"/>
    </location>
</feature>
<keyword evidence="6" id="KW-1185">Reference proteome</keyword>
<name>A0ABQ2PQ47_9NEIS</name>
<evidence type="ECO:0000256" key="1">
    <source>
        <dbReference type="ARBA" id="ARBA00023015"/>
    </source>
</evidence>
<evidence type="ECO:0000256" key="3">
    <source>
        <dbReference type="ARBA" id="ARBA00023163"/>
    </source>
</evidence>
<dbReference type="Proteomes" id="UP000621859">
    <property type="component" value="Unassembled WGS sequence"/>
</dbReference>
<evidence type="ECO:0000256" key="2">
    <source>
        <dbReference type="ARBA" id="ARBA00023125"/>
    </source>
</evidence>
<dbReference type="Gene3D" id="1.10.10.60">
    <property type="entry name" value="Homeodomain-like"/>
    <property type="match status" value="2"/>
</dbReference>
<accession>A0ABQ2PQ47</accession>
<gene>
    <name evidence="5" type="ORF">GCM10010971_28930</name>
</gene>
<comment type="caution">
    <text evidence="5">The sequence shown here is derived from an EMBL/GenBank/DDBJ whole genome shotgun (WGS) entry which is preliminary data.</text>
</comment>
<dbReference type="InterPro" id="IPR020449">
    <property type="entry name" value="Tscrpt_reg_AraC-type_HTH"/>
</dbReference>
<dbReference type="SUPFAM" id="SSF46689">
    <property type="entry name" value="Homeodomain-like"/>
    <property type="match status" value="2"/>
</dbReference>